<dbReference type="InterPro" id="IPR016181">
    <property type="entry name" value="Acyl_CoA_acyltransferase"/>
</dbReference>
<gene>
    <name evidence="2" type="ORF">Lsed01_01009</name>
</gene>
<keyword evidence="1" id="KW-0812">Transmembrane</keyword>
<evidence type="ECO:0000313" key="2">
    <source>
        <dbReference type="EMBL" id="GAA5518579.1"/>
    </source>
</evidence>
<dbReference type="Proteomes" id="UP001426770">
    <property type="component" value="Unassembled WGS sequence"/>
</dbReference>
<feature type="transmembrane region" description="Helical" evidence="1">
    <location>
        <begin position="48"/>
        <end position="66"/>
    </location>
</feature>
<sequence>MQTVIEIIGWVGSILIVWSLTQARVLRFRWMNFAGSVIATAYNVLFEIWPFAAMNGAIVIINAYWLTRLYRERHDTDVYKVLAVGPEDPFLQHVLATHAQDIAAHQPSFAARAMSQDGRRATFLITRGDEAVGVVAVRNEGAGTGLVELDWVKPRFRDFTPGEFVYRDSGALKQAGFRRVEIDTHEALDREYLRRMGFQTRGTRWVREL</sequence>
<dbReference type="EMBL" id="BAABRR010000004">
    <property type="protein sequence ID" value="GAA5518579.1"/>
    <property type="molecule type" value="Genomic_DNA"/>
</dbReference>
<dbReference type="Gene3D" id="3.40.630.30">
    <property type="match status" value="1"/>
</dbReference>
<evidence type="ECO:0000256" key="1">
    <source>
        <dbReference type="SAM" id="Phobius"/>
    </source>
</evidence>
<comment type="caution">
    <text evidence="2">The sequence shown here is derived from an EMBL/GenBank/DDBJ whole genome shotgun (WGS) entry which is preliminary data.</text>
</comment>
<evidence type="ECO:0008006" key="4">
    <source>
        <dbReference type="Google" id="ProtNLM"/>
    </source>
</evidence>
<keyword evidence="3" id="KW-1185">Reference proteome</keyword>
<keyword evidence="1" id="KW-1133">Transmembrane helix</keyword>
<evidence type="ECO:0000313" key="3">
    <source>
        <dbReference type="Proteomes" id="UP001426770"/>
    </source>
</evidence>
<dbReference type="SUPFAM" id="SSF55729">
    <property type="entry name" value="Acyl-CoA N-acyltransferases (Nat)"/>
    <property type="match status" value="1"/>
</dbReference>
<proteinExistence type="predicted"/>
<protein>
    <recommendedName>
        <fullName evidence="4">YgjV family protein</fullName>
    </recommendedName>
</protein>
<keyword evidence="1" id="KW-0472">Membrane</keyword>
<dbReference type="RefSeq" id="WP_286214420.1">
    <property type="nucleotide sequence ID" value="NZ_AP027736.1"/>
</dbReference>
<name>A0ABP9WG73_9MICO</name>
<accession>A0ABP9WG73</accession>
<feature type="transmembrane region" description="Helical" evidence="1">
    <location>
        <begin position="7"/>
        <end position="28"/>
    </location>
</feature>
<organism evidence="2 3">
    <name type="scientific">Demequina sediminis</name>
    <dbReference type="NCBI Taxonomy" id="1930058"/>
    <lineage>
        <taxon>Bacteria</taxon>
        <taxon>Bacillati</taxon>
        <taxon>Actinomycetota</taxon>
        <taxon>Actinomycetes</taxon>
        <taxon>Micrococcales</taxon>
        <taxon>Demequinaceae</taxon>
        <taxon>Demequina</taxon>
    </lineage>
</organism>
<reference evidence="2 3" key="1">
    <citation type="submission" date="2024-02" db="EMBL/GenBank/DDBJ databases">
        <title>Lysinimicrobium sediminis NBRC 112286.</title>
        <authorList>
            <person name="Ichikawa N."/>
            <person name="Katano-Makiyama Y."/>
            <person name="Hidaka K."/>
        </authorList>
    </citation>
    <scope>NUCLEOTIDE SEQUENCE [LARGE SCALE GENOMIC DNA]</scope>
    <source>
        <strain evidence="2 3">NBRC 112286</strain>
    </source>
</reference>